<feature type="domain" description="FBD" evidence="2">
    <location>
        <begin position="383"/>
        <end position="424"/>
    </location>
</feature>
<dbReference type="AlphaFoldDB" id="A0A0L9UIS4"/>
<dbReference type="STRING" id="3914.A0A0L9UIS4"/>
<evidence type="ECO:0000259" key="1">
    <source>
        <dbReference type="Pfam" id="PF00646"/>
    </source>
</evidence>
<organism evidence="3 4">
    <name type="scientific">Phaseolus angularis</name>
    <name type="common">Azuki bean</name>
    <name type="synonym">Vigna angularis</name>
    <dbReference type="NCBI Taxonomy" id="3914"/>
    <lineage>
        <taxon>Eukaryota</taxon>
        <taxon>Viridiplantae</taxon>
        <taxon>Streptophyta</taxon>
        <taxon>Embryophyta</taxon>
        <taxon>Tracheophyta</taxon>
        <taxon>Spermatophyta</taxon>
        <taxon>Magnoliopsida</taxon>
        <taxon>eudicotyledons</taxon>
        <taxon>Gunneridae</taxon>
        <taxon>Pentapetalae</taxon>
        <taxon>rosids</taxon>
        <taxon>fabids</taxon>
        <taxon>Fabales</taxon>
        <taxon>Fabaceae</taxon>
        <taxon>Papilionoideae</taxon>
        <taxon>50 kb inversion clade</taxon>
        <taxon>NPAAA clade</taxon>
        <taxon>indigoferoid/millettioid clade</taxon>
        <taxon>Phaseoleae</taxon>
        <taxon>Vigna</taxon>
    </lineage>
</organism>
<dbReference type="Gene3D" id="1.20.1280.50">
    <property type="match status" value="1"/>
</dbReference>
<dbReference type="EMBL" id="CM003375">
    <property type="protein sequence ID" value="KOM42678.1"/>
    <property type="molecule type" value="Genomic_DNA"/>
</dbReference>
<dbReference type="CDD" id="cd22160">
    <property type="entry name" value="F-box_AtFBL13-like"/>
    <property type="match status" value="1"/>
</dbReference>
<dbReference type="PANTHER" id="PTHR31900:SF32">
    <property type="entry name" value="F-BOX_RNI_FBD-LIKE DOMAIN PROTEIN"/>
    <property type="match status" value="1"/>
</dbReference>
<protein>
    <recommendedName>
        <fullName evidence="5">F-box domain-containing protein</fullName>
    </recommendedName>
</protein>
<reference evidence="4" key="1">
    <citation type="journal article" date="2015" name="Proc. Natl. Acad. Sci. U.S.A.">
        <title>Genome sequencing of adzuki bean (Vigna angularis) provides insight into high starch and low fat accumulation and domestication.</title>
        <authorList>
            <person name="Yang K."/>
            <person name="Tian Z."/>
            <person name="Chen C."/>
            <person name="Luo L."/>
            <person name="Zhao B."/>
            <person name="Wang Z."/>
            <person name="Yu L."/>
            <person name="Li Y."/>
            <person name="Sun Y."/>
            <person name="Li W."/>
            <person name="Chen Y."/>
            <person name="Li Y."/>
            <person name="Zhang Y."/>
            <person name="Ai D."/>
            <person name="Zhao J."/>
            <person name="Shang C."/>
            <person name="Ma Y."/>
            <person name="Wu B."/>
            <person name="Wang M."/>
            <person name="Gao L."/>
            <person name="Sun D."/>
            <person name="Zhang P."/>
            <person name="Guo F."/>
            <person name="Wang W."/>
            <person name="Li Y."/>
            <person name="Wang J."/>
            <person name="Varshney R.K."/>
            <person name="Wang J."/>
            <person name="Ling H.Q."/>
            <person name="Wan P."/>
        </authorList>
    </citation>
    <scope>NUCLEOTIDE SEQUENCE</scope>
    <source>
        <strain evidence="4">cv. Jingnong 6</strain>
    </source>
</reference>
<accession>A0A0L9UIS4</accession>
<evidence type="ECO:0000313" key="3">
    <source>
        <dbReference type="EMBL" id="KOM42678.1"/>
    </source>
</evidence>
<dbReference type="SUPFAM" id="SSF81383">
    <property type="entry name" value="F-box domain"/>
    <property type="match status" value="1"/>
</dbReference>
<dbReference type="Gramene" id="KOM42678">
    <property type="protein sequence ID" value="KOM42678"/>
    <property type="gene ID" value="LR48_Vigan05g028200"/>
</dbReference>
<evidence type="ECO:0000313" key="4">
    <source>
        <dbReference type="Proteomes" id="UP000053144"/>
    </source>
</evidence>
<dbReference type="InterPro" id="IPR053781">
    <property type="entry name" value="F-box_AtFBL13-like"/>
</dbReference>
<dbReference type="Pfam" id="PF00646">
    <property type="entry name" value="F-box"/>
    <property type="match status" value="1"/>
</dbReference>
<dbReference type="PANTHER" id="PTHR31900">
    <property type="entry name" value="F-BOX/RNI SUPERFAMILY PROTEIN-RELATED"/>
    <property type="match status" value="1"/>
</dbReference>
<proteinExistence type="predicted"/>
<name>A0A0L9UIS4_PHAAN</name>
<dbReference type="InterPro" id="IPR050232">
    <property type="entry name" value="FBL13/AtMIF1-like"/>
</dbReference>
<feature type="domain" description="F-box" evidence="1">
    <location>
        <begin position="30"/>
        <end position="60"/>
    </location>
</feature>
<dbReference type="InterPro" id="IPR006566">
    <property type="entry name" value="FBD"/>
</dbReference>
<evidence type="ECO:0008006" key="5">
    <source>
        <dbReference type="Google" id="ProtNLM"/>
    </source>
</evidence>
<dbReference type="Proteomes" id="UP000053144">
    <property type="component" value="Chromosome 5"/>
</dbReference>
<dbReference type="InterPro" id="IPR001810">
    <property type="entry name" value="F-box_dom"/>
</dbReference>
<evidence type="ECO:0000259" key="2">
    <source>
        <dbReference type="Pfam" id="PF08387"/>
    </source>
</evidence>
<dbReference type="OrthoDB" id="612216at2759"/>
<gene>
    <name evidence="3" type="ORF">LR48_Vigan05g028200</name>
</gene>
<dbReference type="SUPFAM" id="SSF52047">
    <property type="entry name" value="RNI-like"/>
    <property type="match status" value="1"/>
</dbReference>
<dbReference type="InterPro" id="IPR036047">
    <property type="entry name" value="F-box-like_dom_sf"/>
</dbReference>
<dbReference type="Pfam" id="PF08387">
    <property type="entry name" value="FBD"/>
    <property type="match status" value="1"/>
</dbReference>
<sequence>MSFTVRKMSGSYIYSSKQKHLKRTKSGDRISKLPESLLSCILSFLPTKDAVRTSVLSKTWVYRWTSITKLDIHDNLFFSPKKRTRGKQNFVNFVYRVLLLTTPSSFSLVLVQNQDVALFNIWISNILINKVKNLRIVTHFEMSFPAQASHFLFQSFCLEELVLNMVSCAITVTKTYVYFGQLKVLKLSGVLFTHDSVSDFNLSLPVLKVFETTNCSWLKAKRVSLEVPQLESVIIVEDNSSSYATNNCAVEFSVSHLKHFTYRGYDSMSHFFKLLDPSSASNSSLTITVSPCEKKKDTMIESRVFVLLKQFRKMKCLKFDGLQELAKQSVANLPLFGMLSHLDLGFVTGEVLLGLLLKSPVLRTLVFKGISIFDMELLNSAAVPECLTSTLQVVKFGSLKGFEHELCVAKFVMENALMLERMSFSIVYWQRKSKVIEEFKEKLFSYKKAFSCAIIDFSHD</sequence>
<dbReference type="OMA" id="SMELERF"/>
<dbReference type="KEGG" id="var:108332601"/>